<keyword evidence="3" id="KW-1185">Reference proteome</keyword>
<dbReference type="EMBL" id="CAJZAF010000003">
    <property type="protein sequence ID" value="CAG9165660.1"/>
    <property type="molecule type" value="Genomic_DNA"/>
</dbReference>
<reference evidence="2 3" key="1">
    <citation type="submission" date="2021-08" db="EMBL/GenBank/DDBJ databases">
        <authorList>
            <person name="Peeters C."/>
        </authorList>
    </citation>
    <scope>NUCLEOTIDE SEQUENCE [LARGE SCALE GENOMIC DNA]</scope>
    <source>
        <strain evidence="2 3">LMG 23994</strain>
    </source>
</reference>
<dbReference type="Proteomes" id="UP000701702">
    <property type="component" value="Unassembled WGS sequence"/>
</dbReference>
<sequence>MQLDQLDPDFPCPSTVLAVRGAIALGLQGGPRPADGSWLAEFWKIGDTARVAAEAMHEAAPGFQQLVGDDTAHLQDHLNALTRAAGAIDGLYPARLEPEPTLADNDTRSTTESSNPGTIHATSDY</sequence>
<name>A0ABM8WEA3_9BURK</name>
<accession>A0ABM8WEA3</accession>
<feature type="region of interest" description="Disordered" evidence="1">
    <location>
        <begin position="93"/>
        <end position="125"/>
    </location>
</feature>
<gene>
    <name evidence="2" type="ORF">LMG23994_00773</name>
</gene>
<comment type="caution">
    <text evidence="2">The sequence shown here is derived from an EMBL/GenBank/DDBJ whole genome shotgun (WGS) entry which is preliminary data.</text>
</comment>
<evidence type="ECO:0000256" key="1">
    <source>
        <dbReference type="SAM" id="MobiDB-lite"/>
    </source>
</evidence>
<evidence type="ECO:0000313" key="2">
    <source>
        <dbReference type="EMBL" id="CAG9165660.1"/>
    </source>
</evidence>
<feature type="compositionally biased region" description="Polar residues" evidence="1">
    <location>
        <begin position="108"/>
        <end position="125"/>
    </location>
</feature>
<evidence type="ECO:0000313" key="3">
    <source>
        <dbReference type="Proteomes" id="UP000701702"/>
    </source>
</evidence>
<proteinExistence type="predicted"/>
<protein>
    <submittedName>
        <fullName evidence="2">Uncharacterized protein</fullName>
    </submittedName>
</protein>
<organism evidence="2 3">
    <name type="scientific">Cupriavidus pinatubonensis</name>
    <dbReference type="NCBI Taxonomy" id="248026"/>
    <lineage>
        <taxon>Bacteria</taxon>
        <taxon>Pseudomonadati</taxon>
        <taxon>Pseudomonadota</taxon>
        <taxon>Betaproteobacteria</taxon>
        <taxon>Burkholderiales</taxon>
        <taxon>Burkholderiaceae</taxon>
        <taxon>Cupriavidus</taxon>
    </lineage>
</organism>